<dbReference type="AlphaFoldDB" id="A0A1S1NXT3"/>
<evidence type="ECO:0000313" key="2">
    <source>
        <dbReference type="Proteomes" id="UP000180215"/>
    </source>
</evidence>
<dbReference type="Proteomes" id="UP000180215">
    <property type="component" value="Unassembled WGS sequence"/>
</dbReference>
<accession>A0A1S1NXT3</accession>
<name>A0A1S1NXT3_METEX</name>
<proteinExistence type="predicted"/>
<comment type="caution">
    <text evidence="1">The sequence shown here is derived from an EMBL/GenBank/DDBJ whole genome shotgun (WGS) entry which is preliminary data.</text>
</comment>
<protein>
    <recommendedName>
        <fullName evidence="3">DUF559 domain-containing protein</fullName>
    </recommendedName>
</protein>
<evidence type="ECO:0000313" key="1">
    <source>
        <dbReference type="EMBL" id="OHV15508.1"/>
    </source>
</evidence>
<dbReference type="EMBL" id="MNAO01000260">
    <property type="protein sequence ID" value="OHV15508.1"/>
    <property type="molecule type" value="Genomic_DNA"/>
</dbReference>
<organism evidence="1 2">
    <name type="scientific">Methylorubrum extorquens</name>
    <name type="common">Methylobacterium dichloromethanicum</name>
    <name type="synonym">Methylobacterium extorquens</name>
    <dbReference type="NCBI Taxonomy" id="408"/>
    <lineage>
        <taxon>Bacteria</taxon>
        <taxon>Pseudomonadati</taxon>
        <taxon>Pseudomonadota</taxon>
        <taxon>Alphaproteobacteria</taxon>
        <taxon>Hyphomicrobiales</taxon>
        <taxon>Methylobacteriaceae</taxon>
        <taxon>Methylorubrum</taxon>
    </lineage>
</organism>
<reference evidence="1 2" key="1">
    <citation type="submission" date="2016-10" db="EMBL/GenBank/DDBJ databases">
        <title>Draft genome sequence of Methylobacterium extorquens CP3, a seed endophyte of Crotalaria pumila with plant growth-promoting and metal tolerance properties.</title>
        <authorList>
            <person name="Sanchez-Lopez A.S."/>
            <person name="Van Hamme J.D."/>
            <person name="Thijs S."/>
            <person name="Mcammond B.M."/>
            <person name="Stevens V."/>
            <person name="Gonzalez-Chavez M.D.C."/>
            <person name="Vangronsveld J."/>
        </authorList>
    </citation>
    <scope>NUCLEOTIDE SEQUENCE [LARGE SCALE GENOMIC DNA]</scope>
    <source>
        <strain evidence="1 2">CP3</strain>
    </source>
</reference>
<gene>
    <name evidence="1" type="ORF">BK022_18605</name>
</gene>
<sequence>MGRSRLGGFELLAQDAADHAYRGVMMLRDRAFGDSPIERLFFAALTTEARKGHRVLNDILPVTERLTLRSARESVRRMGCPLSTAFIERQVQVAGWRVDLVLHYPAFGNGDDEAGEPILSRLLIECDGHDFHERTKEQPARDRARDRAAQHVGLPILRFTGSEIWSDPMFCADAVLAFMERA</sequence>
<dbReference type="Gene3D" id="3.40.960.10">
    <property type="entry name" value="VSR Endonuclease"/>
    <property type="match status" value="1"/>
</dbReference>
<evidence type="ECO:0008006" key="3">
    <source>
        <dbReference type="Google" id="ProtNLM"/>
    </source>
</evidence>